<protein>
    <submittedName>
        <fullName evidence="1">Uncharacterized protein</fullName>
    </submittedName>
</protein>
<reference evidence="1" key="1">
    <citation type="submission" date="2019-04" db="EMBL/GenBank/DDBJ databases">
        <authorList>
            <person name="Alioto T."/>
            <person name="Alioto T."/>
        </authorList>
    </citation>
    <scope>NUCLEOTIDE SEQUENCE [LARGE SCALE GENOMIC DNA]</scope>
</reference>
<accession>A0A5E4CDG8</accession>
<name>A0A5E4CDG8_MARMO</name>
<organism evidence="1 2">
    <name type="scientific">Marmota monax</name>
    <name type="common">Woodchuck</name>
    <dbReference type="NCBI Taxonomy" id="9995"/>
    <lineage>
        <taxon>Eukaryota</taxon>
        <taxon>Metazoa</taxon>
        <taxon>Chordata</taxon>
        <taxon>Craniata</taxon>
        <taxon>Vertebrata</taxon>
        <taxon>Euteleostomi</taxon>
        <taxon>Mammalia</taxon>
        <taxon>Eutheria</taxon>
        <taxon>Euarchontoglires</taxon>
        <taxon>Glires</taxon>
        <taxon>Rodentia</taxon>
        <taxon>Sciuromorpha</taxon>
        <taxon>Sciuridae</taxon>
        <taxon>Xerinae</taxon>
        <taxon>Marmotini</taxon>
        <taxon>Marmota</taxon>
    </lineage>
</organism>
<proteinExistence type="predicted"/>
<evidence type="ECO:0000313" key="1">
    <source>
        <dbReference type="EMBL" id="VTJ78981.1"/>
    </source>
</evidence>
<dbReference type="EMBL" id="CABDUW010001141">
    <property type="protein sequence ID" value="VTJ78981.1"/>
    <property type="molecule type" value="Genomic_DNA"/>
</dbReference>
<evidence type="ECO:0000313" key="2">
    <source>
        <dbReference type="Proteomes" id="UP000335636"/>
    </source>
</evidence>
<sequence length="125" mass="14071">MSSAIWPDFVVIPMEAGLEVHAIKGVPRPLAGQDLSLHVVLVLLQPDLSSPNREACLSLYMSTSYSRLANSPFPGHRAIRKTDRLTDIPTLCYDIRARWTDWNIGDRLHLAKFCLQHKNGCFKIS</sequence>
<comment type="caution">
    <text evidence="1">The sequence shown here is derived from an EMBL/GenBank/DDBJ whole genome shotgun (WGS) entry which is preliminary data.</text>
</comment>
<dbReference type="AlphaFoldDB" id="A0A5E4CDG8"/>
<dbReference type="Proteomes" id="UP000335636">
    <property type="component" value="Unassembled WGS sequence"/>
</dbReference>
<keyword evidence="2" id="KW-1185">Reference proteome</keyword>
<gene>
    <name evidence="1" type="ORF">MONAX_5E032154</name>
</gene>